<accession>A0ABY9XW35</accession>
<protein>
    <submittedName>
        <fullName evidence="2">Uncharacterized protein</fullName>
    </submittedName>
</protein>
<keyword evidence="1" id="KW-0812">Transmembrane</keyword>
<dbReference type="RefSeq" id="WP_415866496.1">
    <property type="nucleotide sequence ID" value="NZ_CP134537.1"/>
</dbReference>
<dbReference type="Proteomes" id="UP001302806">
    <property type="component" value="Chromosome"/>
</dbReference>
<keyword evidence="1" id="KW-1133">Transmembrane helix</keyword>
<evidence type="ECO:0000256" key="1">
    <source>
        <dbReference type="SAM" id="Phobius"/>
    </source>
</evidence>
<gene>
    <name evidence="2" type="ORF">RHP51_05635</name>
</gene>
<dbReference type="EMBL" id="CP134537">
    <property type="protein sequence ID" value="WNH10165.1"/>
    <property type="molecule type" value="Genomic_DNA"/>
</dbReference>
<keyword evidence="1" id="KW-0472">Membrane</keyword>
<reference evidence="2 3" key="1">
    <citation type="submission" date="2023-09" db="EMBL/GenBank/DDBJ databases">
        <title>Thalassobella suaedae gen. nov., sp. nov., a marine bacterium of the family Flavobacteriaceae isolated from a halophyte Suaeda japonica.</title>
        <authorList>
            <person name="Lee S.Y."/>
            <person name="Hwang C.Y."/>
        </authorList>
    </citation>
    <scope>NUCLEOTIDE SEQUENCE [LARGE SCALE GENOMIC DNA]</scope>
    <source>
        <strain evidence="2 3">HL-DH14</strain>
    </source>
</reference>
<feature type="transmembrane region" description="Helical" evidence="1">
    <location>
        <begin position="6"/>
        <end position="25"/>
    </location>
</feature>
<organism evidence="2 3">
    <name type="scientific">Thalassobellus suaedae</name>
    <dbReference type="NCBI Taxonomy" id="3074124"/>
    <lineage>
        <taxon>Bacteria</taxon>
        <taxon>Pseudomonadati</taxon>
        <taxon>Bacteroidota</taxon>
        <taxon>Flavobacteriia</taxon>
        <taxon>Flavobacteriales</taxon>
        <taxon>Flavobacteriaceae</taxon>
        <taxon>Thalassobellus</taxon>
    </lineage>
</organism>
<evidence type="ECO:0000313" key="2">
    <source>
        <dbReference type="EMBL" id="WNH10165.1"/>
    </source>
</evidence>
<evidence type="ECO:0000313" key="3">
    <source>
        <dbReference type="Proteomes" id="UP001302806"/>
    </source>
</evidence>
<sequence length="57" mass="6543">MLLTITISISILVAINFLLLMFSCNKTEKRVKIDRKPVVLRTQLNFEEEHRLAPTGS</sequence>
<proteinExistence type="predicted"/>
<name>A0ABY9XW35_9FLAO</name>